<evidence type="ECO:0000313" key="9">
    <source>
        <dbReference type="Proteomes" id="UP000268535"/>
    </source>
</evidence>
<evidence type="ECO:0000313" key="10">
    <source>
        <dbReference type="Proteomes" id="UP000274922"/>
    </source>
</evidence>
<dbReference type="GO" id="GO:0008270">
    <property type="term" value="F:zinc ion binding"/>
    <property type="evidence" value="ECO:0007669"/>
    <property type="project" value="UniProtKB-KW"/>
</dbReference>
<evidence type="ECO:0000256" key="2">
    <source>
        <dbReference type="ARBA" id="ARBA00022723"/>
    </source>
</evidence>
<evidence type="ECO:0000256" key="1">
    <source>
        <dbReference type="ARBA" id="ARBA00008517"/>
    </source>
</evidence>
<evidence type="ECO:0000256" key="5">
    <source>
        <dbReference type="SAM" id="Coils"/>
    </source>
</evidence>
<protein>
    <recommendedName>
        <fullName evidence="6">DNA/RNA-binding protein Kin17 WH-like domain-containing protein</fullName>
    </recommendedName>
</protein>
<dbReference type="EMBL" id="ML009290">
    <property type="protein sequence ID" value="RKO97383.1"/>
    <property type="molecule type" value="Genomic_DNA"/>
</dbReference>
<dbReference type="GO" id="GO:0003690">
    <property type="term" value="F:double-stranded DNA binding"/>
    <property type="evidence" value="ECO:0007669"/>
    <property type="project" value="TreeGrafter"/>
</dbReference>
<proteinExistence type="inferred from homology"/>
<feature type="domain" description="DNA/RNA-binding protein Kin17 WH-like" evidence="6">
    <location>
        <begin position="53"/>
        <end position="179"/>
    </location>
</feature>
<dbReference type="EMBL" id="ML014364">
    <property type="protein sequence ID" value="RKO98778.1"/>
    <property type="molecule type" value="Genomic_DNA"/>
</dbReference>
<dbReference type="InterPro" id="IPR019447">
    <property type="entry name" value="DNA/RNA-bd_Kin17_WH-like_dom"/>
</dbReference>
<keyword evidence="10" id="KW-1185">Reference proteome</keyword>
<dbReference type="SMART" id="SM01253">
    <property type="entry name" value="Kin17_mid"/>
    <property type="match status" value="1"/>
</dbReference>
<dbReference type="FunFam" id="1.10.10.2030:FF:000001">
    <property type="entry name" value="DNA/RNA-binding protein KIN17, putative"/>
    <property type="match status" value="1"/>
</dbReference>
<dbReference type="InterPro" id="IPR056767">
    <property type="entry name" value="C2H2-Znf_KIN17"/>
</dbReference>
<reference evidence="8" key="2">
    <citation type="submission" date="2018-04" db="EMBL/GenBank/DDBJ databases">
        <title>Leveraging single-cell genomics to expand the Fungal Tree of Life.</title>
        <authorList>
            <consortium name="DOE Joint Genome Institute"/>
            <person name="Ahrendt S.R."/>
            <person name="Quandt C.A."/>
            <person name="Ciobanu D."/>
            <person name="Clum A."/>
            <person name="Salamov A."/>
            <person name="Andreopoulos B."/>
            <person name="Cheng J.-F."/>
            <person name="Woyke T."/>
            <person name="Pelin A."/>
            <person name="Henrissat B."/>
            <person name="Benny G.L."/>
            <person name="Smith M.E."/>
            <person name="James T.Y."/>
            <person name="Grigoriev I.V."/>
        </authorList>
    </citation>
    <scope>NUCLEOTIDE SEQUENCE</scope>
    <source>
        <strain evidence="8">ATCC 52028</strain>
    </source>
</reference>
<dbReference type="InterPro" id="IPR037321">
    <property type="entry name" value="KIN17-like"/>
</dbReference>
<dbReference type="GO" id="GO:0005634">
    <property type="term" value="C:nucleus"/>
    <property type="evidence" value="ECO:0007669"/>
    <property type="project" value="TreeGrafter"/>
</dbReference>
<evidence type="ECO:0000256" key="4">
    <source>
        <dbReference type="ARBA" id="ARBA00022833"/>
    </source>
</evidence>
<feature type="coiled-coil region" evidence="5">
    <location>
        <begin position="152"/>
        <end position="184"/>
    </location>
</feature>
<dbReference type="PANTHER" id="PTHR12805">
    <property type="entry name" value="KIN17 KIN, ANTIGENIC DETERMINANT OF RECA PROTEIN HOMOLOG"/>
    <property type="match status" value="1"/>
</dbReference>
<feature type="non-terminal residue" evidence="8">
    <location>
        <position position="187"/>
    </location>
</feature>
<dbReference type="PANTHER" id="PTHR12805:SF0">
    <property type="entry name" value="DNA_RNA-BINDING PROTEIN KIN17"/>
    <property type="match status" value="1"/>
</dbReference>
<dbReference type="Pfam" id="PF10357">
    <property type="entry name" value="WH_KIN17"/>
    <property type="match status" value="1"/>
</dbReference>
<dbReference type="GO" id="GO:0006974">
    <property type="term" value="P:DNA damage response"/>
    <property type="evidence" value="ECO:0007669"/>
    <property type="project" value="TreeGrafter"/>
</dbReference>
<sequence>MGGDPHGLTAKEIGKRMKTRGLGRLRWYCQVCQKQCGDELGFARHGASKSHTERILEVADRVDAAQDAFSTQFADGMTELLRTRYNGRRVALNQVYQDYIADRHHIHMNATRWVTLADFAAWLGREAICHVDQTERGWWVRYIDRSADAVRKRDLLARRERLVRTQEQQEAQQLSEALARAAAAEAA</sequence>
<keyword evidence="3" id="KW-0863">Zinc-finger</keyword>
<dbReference type="SUPFAM" id="SSF57667">
    <property type="entry name" value="beta-beta-alpha zinc fingers"/>
    <property type="match status" value="1"/>
</dbReference>
<dbReference type="STRING" id="1555241.A0A4P9X1L6"/>
<gene>
    <name evidence="7" type="ORF">CAUPRSCDRAFT_6600</name>
    <name evidence="8" type="ORF">CXG81DRAFT_15456</name>
</gene>
<reference evidence="9 10" key="1">
    <citation type="journal article" date="2018" name="Nat. Microbiol.">
        <title>Leveraging single-cell genomics to expand the fungal tree of life.</title>
        <authorList>
            <person name="Ahrendt S.R."/>
            <person name="Quandt C.A."/>
            <person name="Ciobanu D."/>
            <person name="Clum A."/>
            <person name="Salamov A."/>
            <person name="Andreopoulos B."/>
            <person name="Cheng J.F."/>
            <person name="Woyke T."/>
            <person name="Pelin A."/>
            <person name="Henrissat B."/>
            <person name="Reynolds N.K."/>
            <person name="Benny G.L."/>
            <person name="Smith M.E."/>
            <person name="James T.Y."/>
            <person name="Grigoriev I.V."/>
        </authorList>
    </citation>
    <scope>NUCLEOTIDE SEQUENCE [LARGE SCALE GENOMIC DNA]</scope>
    <source>
        <strain evidence="9 10">ATCC 52028</strain>
    </source>
</reference>
<dbReference type="Proteomes" id="UP000268535">
    <property type="component" value="Unassembled WGS sequence"/>
</dbReference>
<dbReference type="Gene3D" id="1.10.10.2030">
    <property type="entry name" value="DNA/RNA-binding protein Kin17, conserved domain"/>
    <property type="match status" value="1"/>
</dbReference>
<dbReference type="Pfam" id="PF25095">
    <property type="entry name" value="C2H2-zf_KIN17"/>
    <property type="match status" value="1"/>
</dbReference>
<dbReference type="InterPro" id="IPR038254">
    <property type="entry name" value="KIN17_WH-like_sf"/>
</dbReference>
<evidence type="ECO:0000256" key="3">
    <source>
        <dbReference type="ARBA" id="ARBA00022771"/>
    </source>
</evidence>
<dbReference type="AlphaFoldDB" id="A0A4P9X1L6"/>
<dbReference type="OrthoDB" id="10266249at2759"/>
<name>A0A4P9X1L6_9FUNG</name>
<comment type="similarity">
    <text evidence="1">Belongs to the KIN17 family.</text>
</comment>
<dbReference type="InterPro" id="IPR036236">
    <property type="entry name" value="Znf_C2H2_sf"/>
</dbReference>
<dbReference type="Proteomes" id="UP000274922">
    <property type="component" value="Unassembled WGS sequence"/>
</dbReference>
<keyword evidence="5" id="KW-0175">Coiled coil</keyword>
<evidence type="ECO:0000259" key="6">
    <source>
        <dbReference type="SMART" id="SM01253"/>
    </source>
</evidence>
<accession>A0A4P9X1L6</accession>
<reference evidence="7" key="3">
    <citation type="submission" date="2018-08" db="EMBL/GenBank/DDBJ databases">
        <title>Leveraging single-cell genomics to expand the Fungal Tree of Life.</title>
        <authorList>
            <consortium name="DOE Joint Genome Institute"/>
            <person name="Ahrendt S.R."/>
            <person name="Quandt C.A."/>
            <person name="Ciobanu D."/>
            <person name="Clum A."/>
            <person name="Salamov A."/>
            <person name="Andreopoulos B."/>
            <person name="Cheng J.-F."/>
            <person name="Woyke T."/>
            <person name="Pelin A."/>
            <person name="Henrissat B."/>
            <person name="Reynolds N."/>
            <person name="Benny G.L."/>
            <person name="Smith M.E."/>
            <person name="James T.Y."/>
            <person name="Grigoriev I.V."/>
        </authorList>
    </citation>
    <scope>NUCLEOTIDE SEQUENCE</scope>
    <source>
        <strain evidence="7">ATCC 52028</strain>
    </source>
</reference>
<evidence type="ECO:0000313" key="8">
    <source>
        <dbReference type="EMBL" id="RKO98778.1"/>
    </source>
</evidence>
<keyword evidence="4" id="KW-0862">Zinc</keyword>
<organism evidence="8 10">
    <name type="scientific">Caulochytrium protostelioides</name>
    <dbReference type="NCBI Taxonomy" id="1555241"/>
    <lineage>
        <taxon>Eukaryota</taxon>
        <taxon>Fungi</taxon>
        <taxon>Fungi incertae sedis</taxon>
        <taxon>Chytridiomycota</taxon>
        <taxon>Chytridiomycota incertae sedis</taxon>
        <taxon>Chytridiomycetes</taxon>
        <taxon>Caulochytriales</taxon>
        <taxon>Caulochytriaceae</taxon>
        <taxon>Caulochytrium</taxon>
    </lineage>
</organism>
<keyword evidence="2" id="KW-0479">Metal-binding</keyword>
<dbReference type="GO" id="GO:0006260">
    <property type="term" value="P:DNA replication"/>
    <property type="evidence" value="ECO:0007669"/>
    <property type="project" value="TreeGrafter"/>
</dbReference>
<evidence type="ECO:0000313" key="7">
    <source>
        <dbReference type="EMBL" id="RKO97383.1"/>
    </source>
</evidence>